<sequence length="166" mass="19461">MDTSQLQLRNIHLPEPISWWPLAYGWWLLLLLIIVIVGLGVWRLRHYRTSPRRYALRVLAQIDRRYQTSKKTPLDQQQAVVECNVLLKRTALSLYPQADIARLSREDWIQFLKQHSKNAKDETVQPLVLGPYQALDSFNADIPSLITFCRQWIRQAKAKANDGVWK</sequence>
<dbReference type="InterPro" id="IPR025489">
    <property type="entry name" value="DUF4381"/>
</dbReference>
<accession>A0AAW7XPE2</accession>
<proteinExistence type="predicted"/>
<feature type="transmembrane region" description="Helical" evidence="1">
    <location>
        <begin position="24"/>
        <end position="44"/>
    </location>
</feature>
<dbReference type="EMBL" id="JAUOPG010000010">
    <property type="protein sequence ID" value="MDO6454808.1"/>
    <property type="molecule type" value="Genomic_DNA"/>
</dbReference>
<keyword evidence="1" id="KW-0812">Transmembrane</keyword>
<evidence type="ECO:0000256" key="1">
    <source>
        <dbReference type="SAM" id="Phobius"/>
    </source>
</evidence>
<gene>
    <name evidence="2" type="ORF">Q4490_14645</name>
</gene>
<protein>
    <submittedName>
        <fullName evidence="2">DUF4381 domain-containing protein</fullName>
    </submittedName>
</protein>
<organism evidence="2 3">
    <name type="scientific">Neptunomonas phycophila</name>
    <dbReference type="NCBI Taxonomy" id="1572645"/>
    <lineage>
        <taxon>Bacteria</taxon>
        <taxon>Pseudomonadati</taxon>
        <taxon>Pseudomonadota</taxon>
        <taxon>Gammaproteobacteria</taxon>
        <taxon>Oceanospirillales</taxon>
        <taxon>Oceanospirillaceae</taxon>
        <taxon>Neptunomonas</taxon>
    </lineage>
</organism>
<comment type="caution">
    <text evidence="2">The sequence shown here is derived from an EMBL/GenBank/DDBJ whole genome shotgun (WGS) entry which is preliminary data.</text>
</comment>
<dbReference type="AlphaFoldDB" id="A0AAW7XPE2"/>
<evidence type="ECO:0000313" key="3">
    <source>
        <dbReference type="Proteomes" id="UP001169862"/>
    </source>
</evidence>
<keyword evidence="1" id="KW-1133">Transmembrane helix</keyword>
<dbReference type="Pfam" id="PF14316">
    <property type="entry name" value="DUF4381"/>
    <property type="match status" value="1"/>
</dbReference>
<name>A0AAW7XPE2_9GAMM</name>
<keyword evidence="1" id="KW-0472">Membrane</keyword>
<dbReference type="RefSeq" id="WP_303551625.1">
    <property type="nucleotide sequence ID" value="NZ_JAUOPG010000010.1"/>
</dbReference>
<evidence type="ECO:0000313" key="2">
    <source>
        <dbReference type="EMBL" id="MDO6454808.1"/>
    </source>
</evidence>
<reference evidence="2" key="1">
    <citation type="submission" date="2023-07" db="EMBL/GenBank/DDBJ databases">
        <title>Genome content predicts the carbon catabolic preferences of heterotrophic bacteria.</title>
        <authorList>
            <person name="Gralka M."/>
        </authorList>
    </citation>
    <scope>NUCLEOTIDE SEQUENCE</scope>
    <source>
        <strain evidence="2">I2M16</strain>
    </source>
</reference>
<dbReference type="Proteomes" id="UP001169862">
    <property type="component" value="Unassembled WGS sequence"/>
</dbReference>